<evidence type="ECO:0008006" key="2">
    <source>
        <dbReference type="Google" id="ProtNLM"/>
    </source>
</evidence>
<dbReference type="AlphaFoldDB" id="A0A6N2K5Q7"/>
<accession>A0A6N2K5Q7</accession>
<dbReference type="EMBL" id="CAADRP010000114">
    <property type="protein sequence ID" value="VFU23477.1"/>
    <property type="molecule type" value="Genomic_DNA"/>
</dbReference>
<reference evidence="1" key="1">
    <citation type="submission" date="2019-03" db="EMBL/GenBank/DDBJ databases">
        <authorList>
            <person name="Mank J."/>
            <person name="Almeida P."/>
        </authorList>
    </citation>
    <scope>NUCLEOTIDE SEQUENCE</scope>
    <source>
        <strain evidence="1">78183</strain>
    </source>
</reference>
<gene>
    <name evidence="1" type="ORF">SVIM_LOCUS36199</name>
</gene>
<dbReference type="InterPro" id="IPR032675">
    <property type="entry name" value="LRR_dom_sf"/>
</dbReference>
<name>A0A6N2K5Q7_SALVM</name>
<protein>
    <recommendedName>
        <fullName evidence="2">Leucine-rich repeat-containing N-terminal plant-type domain-containing protein</fullName>
    </recommendedName>
</protein>
<organism evidence="1">
    <name type="scientific">Salix viminalis</name>
    <name type="common">Common osier</name>
    <name type="synonym">Basket willow</name>
    <dbReference type="NCBI Taxonomy" id="40686"/>
    <lineage>
        <taxon>Eukaryota</taxon>
        <taxon>Viridiplantae</taxon>
        <taxon>Streptophyta</taxon>
        <taxon>Embryophyta</taxon>
        <taxon>Tracheophyta</taxon>
        <taxon>Spermatophyta</taxon>
        <taxon>Magnoliopsida</taxon>
        <taxon>eudicotyledons</taxon>
        <taxon>Gunneridae</taxon>
        <taxon>Pentapetalae</taxon>
        <taxon>rosids</taxon>
        <taxon>fabids</taxon>
        <taxon>Malpighiales</taxon>
        <taxon>Salicaceae</taxon>
        <taxon>Saliceae</taxon>
        <taxon>Salix</taxon>
    </lineage>
</organism>
<dbReference type="Gene3D" id="3.80.10.10">
    <property type="entry name" value="Ribonuclease Inhibitor"/>
    <property type="match status" value="1"/>
</dbReference>
<sequence length="92" mass="10285">MHQNSTVMSTLKHEWENTPSTWVGADPCGGNWEGISCDNSRVISIHLGRNRFSGTIPDELFSSDMTPIHVLLHDNNLTEAFLHLGLVQSLRL</sequence>
<dbReference type="SUPFAM" id="SSF52058">
    <property type="entry name" value="L domain-like"/>
    <property type="match status" value="1"/>
</dbReference>
<proteinExistence type="predicted"/>
<evidence type="ECO:0000313" key="1">
    <source>
        <dbReference type="EMBL" id="VFU23477.1"/>
    </source>
</evidence>